<dbReference type="RefSeq" id="WP_286486109.1">
    <property type="nucleotide sequence ID" value="NZ_JACALR010000004.1"/>
</dbReference>
<proteinExistence type="predicted"/>
<evidence type="ECO:0000313" key="3">
    <source>
        <dbReference type="Proteomes" id="UP001173578"/>
    </source>
</evidence>
<dbReference type="CDD" id="cd07177">
    <property type="entry name" value="terB_like"/>
    <property type="match status" value="1"/>
</dbReference>
<sequence>MYYNIKRNNQTIASVVAEGTYTAQIMGEEVVNMSFTLSESVEFLIGDYVEIYGQSFILNLAPEEEKISSIQFKYTLQFESVKYELGKIQLLFPDSSDALSISDFSVMGDARRVLELIIQNANRVQNNWKLGIVDDTETKNFSFSAHNLLTALTMLADEFENEFWIDKNKTIHFTTKKEFSGLTLQYGIRKGLRSLYRSRVDSSNIVTRLFAYGSEKNIASEYRNYSKRLKMDVPYLEANVDKFGIIEHTEMFDDVYPNRKGKVTAINPENILQFTDDGLEFDLNSSDVLIPNTTVKVTFNTGQLAGYTLEVKEHGFNFNTKTFELQPSEQEKAITVPSELMRPAVGDEYVLTDIIMPVQYVTEAEAELKRRSEEYLTANCLPRLQYNVVSDPFYFEAQNIDIVLGKTIKMMDADFNLDADIRVIGLTKNLQDQYDVSFDLADEVQVSRIVREYLDDQRWANQVITHQQKVDRNIRRNYQFTREIQDNIFDTDGYFDTDKIKPLSIDTKMLSVGARSQQFQIKDVQMSIVDNSTVRNTSGQMVHFTISDSERVWNILAAQINNISAVFNYIYLRCQREGNQASFLITTEQIKFDTDPNFYHFEYGYLSSIMEGFRKIKTSYGFSTINGGEITSGKILGQNGDLFIDIDNRKVVGKIEFTSDSPAFNQVKDSIQIGGRNLIIGLSKHYETSIGWYYFSLSERLIEGESYFLSGDINNPNGSVLAVGLNLNNGVNFNLISLPLNQSFIATAQMTWLDKFCLAVQTENGIVNFSNFKLEKGNKSTDWTPAPEDVEVNILQSKSDSINASKAYSDAQDELKRIQAEAYADGKVTAAEQRAIEDATAKAEAAKIYATAQDDLLRVQLEAYADGQITAEEQQRIQQMQDNLIAAKAYADAQANLAKIAAAAYADGVIDDEEARAIADATAKMEAAKQHAQGLVNNIQIGGRNLIIGLSKHYETSIGWYYFSLSERLIEGESYFLSGDINNPNGSVLAVGLNLNNGVNFNLISLPLNQSFIATAQMTWLDKFCLAAQTENGIVKFSNFKLEKGNKSTDWTPAPEDVEAAISDVKVKAENAISQLTAIANDNILSPTEKQQVSNEWNRIKSEYTSNYSLATNNGIATTNFTNSYNDLYNYITPFLVNISIDSPIVGDIFRTKFKAYYDQNIALIVAVNEKLRSGINTNTGAINQLNSTLERINKVTSFLGTTIDNNVIATGVVLVGQGANGTGGLSGIRDNNDDSIFLFAGADFNNRYRARWTMSHGGFERGYHSNGIVAFERGWDGSKWIFNMYNETGAALFQLDSVRGLVPVYYTSESWSRSTLLKTNITTRDYNTVKNDLKTFIENNVTVDSTRHMPDEYFPYIYWVYKYSYTNVYICWEYYNGTHPNNVQYANYVGYKTTNSTRVDNITDGWYFRAMEGVFSTRDGTTGNQKFEQYSTVYYVQAGKIVETQNLNYIK</sequence>
<organism evidence="2 3">
    <name type="scientific">Empedobacter falsenii</name>
    <dbReference type="NCBI Taxonomy" id="343874"/>
    <lineage>
        <taxon>Bacteria</taxon>
        <taxon>Pseudomonadati</taxon>
        <taxon>Bacteroidota</taxon>
        <taxon>Flavobacteriia</taxon>
        <taxon>Flavobacteriales</taxon>
        <taxon>Weeksellaceae</taxon>
        <taxon>Empedobacter</taxon>
    </lineage>
</organism>
<gene>
    <name evidence="2" type="ORF">HX095_10075</name>
</gene>
<reference evidence="2" key="1">
    <citation type="submission" date="2020-06" db="EMBL/GenBank/DDBJ databases">
        <authorList>
            <person name="Dong N."/>
        </authorList>
    </citation>
    <scope>NUCLEOTIDE SEQUENCE</scope>
    <source>
        <strain evidence="2">210</strain>
    </source>
</reference>
<name>A0AAW7DLZ1_9FLAO</name>
<accession>A0AAW7DLZ1</accession>
<protein>
    <recommendedName>
        <fullName evidence="1">Tail spike domain-containing protein</fullName>
    </recommendedName>
</protein>
<comment type="caution">
    <text evidence="2">The sequence shown here is derived from an EMBL/GenBank/DDBJ whole genome shotgun (WGS) entry which is preliminary data.</text>
</comment>
<dbReference type="EMBL" id="JACALR010000004">
    <property type="protein sequence ID" value="MDM1551562.1"/>
    <property type="molecule type" value="Genomic_DNA"/>
</dbReference>
<reference evidence="2" key="2">
    <citation type="journal article" date="2022" name="Sci. Total Environ.">
        <title>Prevalence, transmission, and molecular epidemiology of tet(X)-positive bacteria among humans, animals, and environmental niches in China: An epidemiological, and genomic-based study.</title>
        <authorList>
            <person name="Dong N."/>
            <person name="Zeng Y."/>
            <person name="Cai C."/>
            <person name="Sun C."/>
            <person name="Lu J."/>
            <person name="Liu C."/>
            <person name="Zhou H."/>
            <person name="Sun Q."/>
            <person name="Shu L."/>
            <person name="Wang H."/>
            <person name="Wang Y."/>
            <person name="Wang S."/>
            <person name="Wu C."/>
            <person name="Chan E.W."/>
            <person name="Chen G."/>
            <person name="Shen Z."/>
            <person name="Chen S."/>
            <person name="Zhang R."/>
        </authorList>
    </citation>
    <scope>NUCLEOTIDE SEQUENCE</scope>
    <source>
        <strain evidence="2">210</strain>
    </source>
</reference>
<evidence type="ECO:0000259" key="1">
    <source>
        <dbReference type="Pfam" id="PF06605"/>
    </source>
</evidence>
<dbReference type="Pfam" id="PF06605">
    <property type="entry name" value="Prophage_tail"/>
    <property type="match status" value="1"/>
</dbReference>
<evidence type="ECO:0000313" key="2">
    <source>
        <dbReference type="EMBL" id="MDM1551562.1"/>
    </source>
</evidence>
<feature type="domain" description="Tail spike" evidence="1">
    <location>
        <begin position="110"/>
        <end position="254"/>
    </location>
</feature>
<dbReference type="Proteomes" id="UP001173578">
    <property type="component" value="Unassembled WGS sequence"/>
</dbReference>
<dbReference type="InterPro" id="IPR010572">
    <property type="entry name" value="Tail_dom"/>
</dbReference>